<dbReference type="EMBL" id="CP001359">
    <property type="protein sequence ID" value="ACL67187.1"/>
    <property type="molecule type" value="Genomic_DNA"/>
</dbReference>
<dbReference type="PANTHER" id="PTHR43047:SF72">
    <property type="entry name" value="OSMOSENSING HISTIDINE PROTEIN KINASE SLN1"/>
    <property type="match status" value="1"/>
</dbReference>
<dbReference type="CDD" id="cd00075">
    <property type="entry name" value="HATPase"/>
    <property type="match status" value="1"/>
</dbReference>
<dbReference type="Pfam" id="PF08448">
    <property type="entry name" value="PAS_4"/>
    <property type="match status" value="1"/>
</dbReference>
<dbReference type="SUPFAM" id="SSF55874">
    <property type="entry name" value="ATPase domain of HSP90 chaperone/DNA topoisomerase II/histidine kinase"/>
    <property type="match status" value="1"/>
</dbReference>
<dbReference type="InterPro" id="IPR003018">
    <property type="entry name" value="GAF"/>
</dbReference>
<keyword evidence="10" id="KW-1185">Reference proteome</keyword>
<dbReference type="SUPFAM" id="SSF55785">
    <property type="entry name" value="PYP-like sensor domain (PAS domain)"/>
    <property type="match status" value="1"/>
</dbReference>
<keyword evidence="5 9" id="KW-0418">Kinase</keyword>
<dbReference type="SUPFAM" id="SSF55781">
    <property type="entry name" value="GAF domain-like"/>
    <property type="match status" value="1"/>
</dbReference>
<sequence>MPPTPDRRRLLERLGALLDDAARRGSLPEAATLRDGLRTLAEDQAVAEAVADSAGTLVVVLDREGRVVRWNRTCTRVTGWRAGEIVGRPFWDVLLLPEERDGIRKAFSRMLARDFPNQQEVHWRTRDGEARLIAWSNAALFDAAGEVDRIVSTGIDVTDRTRAETALRRQARRLEALAEASRVFAAGLDYKTTLDTVARRLSELIGDGALIRVVSEDGEWLVPVAVYHPSPERAALRRRVLLASPQRTGEGITAGVLASGKPLRIPHLTREIIRNEMKPEYLPYLEGVSSLLIAPLEQRRTVVGHLTLMRDAGGAPYTSEDEALLEDLAHRAAQALENARLYGEAQAAVAARDEFLSIASHELRTPLTALRLALENMRRVASREALESLPAAYVERVLATAERQGQRLEKLVAALLDVSRIHMGRLELEIEDVDLGHAVSEAVAQVEDEAAQAGSQVTVQGEPVRGRWDRLRISQVATNLLSNAVKYGAGKPVEVSFGTRDGRAYLRVRDQGIGIDPADQRQIFERFERAVSSRNYGGLGLGLYIVKRIVEAHGGAVRVESAPGEGAAFEVTLPLRPAVPLPGGEAAPPVQH</sequence>
<dbReference type="SMART" id="SM00388">
    <property type="entry name" value="HisKA"/>
    <property type="match status" value="1"/>
</dbReference>
<dbReference type="PROSITE" id="PS50109">
    <property type="entry name" value="HIS_KIN"/>
    <property type="match status" value="1"/>
</dbReference>
<evidence type="ECO:0000256" key="3">
    <source>
        <dbReference type="ARBA" id="ARBA00022553"/>
    </source>
</evidence>
<evidence type="ECO:0000259" key="8">
    <source>
        <dbReference type="PROSITE" id="PS50113"/>
    </source>
</evidence>
<dbReference type="Pfam" id="PF01590">
    <property type="entry name" value="GAF"/>
    <property type="match status" value="1"/>
</dbReference>
<dbReference type="GO" id="GO:0000155">
    <property type="term" value="F:phosphorelay sensor kinase activity"/>
    <property type="evidence" value="ECO:0007669"/>
    <property type="project" value="InterPro"/>
</dbReference>
<dbReference type="Gene3D" id="1.10.287.130">
    <property type="match status" value="1"/>
</dbReference>
<dbReference type="PRINTS" id="PR00344">
    <property type="entry name" value="BCTRLSENSOR"/>
</dbReference>
<dbReference type="InterPro" id="IPR004358">
    <property type="entry name" value="Sig_transdc_His_kin-like_C"/>
</dbReference>
<organism evidence="9 10">
    <name type="scientific">Anaeromyxobacter dehalogenans (strain ATCC BAA-258 / DSM 21875 / 2CP-1)</name>
    <dbReference type="NCBI Taxonomy" id="455488"/>
    <lineage>
        <taxon>Bacteria</taxon>
        <taxon>Pseudomonadati</taxon>
        <taxon>Myxococcota</taxon>
        <taxon>Myxococcia</taxon>
        <taxon>Myxococcales</taxon>
        <taxon>Cystobacterineae</taxon>
        <taxon>Anaeromyxobacteraceae</taxon>
        <taxon>Anaeromyxobacter</taxon>
    </lineage>
</organism>
<evidence type="ECO:0000259" key="6">
    <source>
        <dbReference type="PROSITE" id="PS50109"/>
    </source>
</evidence>
<evidence type="ECO:0000313" key="9">
    <source>
        <dbReference type="EMBL" id="ACL67187.1"/>
    </source>
</evidence>
<dbReference type="FunFam" id="3.30.565.10:FF:000006">
    <property type="entry name" value="Sensor histidine kinase WalK"/>
    <property type="match status" value="1"/>
</dbReference>
<dbReference type="PROSITE" id="PS50112">
    <property type="entry name" value="PAS"/>
    <property type="match status" value="1"/>
</dbReference>
<name>B8J7K7_ANAD2</name>
<dbReference type="NCBIfam" id="TIGR00229">
    <property type="entry name" value="sensory_box"/>
    <property type="match status" value="1"/>
</dbReference>
<protein>
    <recommendedName>
        <fullName evidence="2">histidine kinase</fullName>
        <ecNumber evidence="2">2.7.13.3</ecNumber>
    </recommendedName>
</protein>
<dbReference type="InterPro" id="IPR013656">
    <property type="entry name" value="PAS_4"/>
</dbReference>
<dbReference type="CDD" id="cd00130">
    <property type="entry name" value="PAS"/>
    <property type="match status" value="1"/>
</dbReference>
<evidence type="ECO:0000256" key="2">
    <source>
        <dbReference type="ARBA" id="ARBA00012438"/>
    </source>
</evidence>
<proteinExistence type="predicted"/>
<dbReference type="Pfam" id="PF00512">
    <property type="entry name" value="HisKA"/>
    <property type="match status" value="1"/>
</dbReference>
<evidence type="ECO:0000256" key="1">
    <source>
        <dbReference type="ARBA" id="ARBA00000085"/>
    </source>
</evidence>
<dbReference type="InterPro" id="IPR035965">
    <property type="entry name" value="PAS-like_dom_sf"/>
</dbReference>
<dbReference type="SMART" id="SM00086">
    <property type="entry name" value="PAC"/>
    <property type="match status" value="1"/>
</dbReference>
<dbReference type="InterPro" id="IPR001610">
    <property type="entry name" value="PAC"/>
</dbReference>
<dbReference type="InterPro" id="IPR003594">
    <property type="entry name" value="HATPase_dom"/>
</dbReference>
<feature type="domain" description="Histidine kinase" evidence="6">
    <location>
        <begin position="358"/>
        <end position="577"/>
    </location>
</feature>
<reference evidence="9" key="1">
    <citation type="submission" date="2009-01" db="EMBL/GenBank/DDBJ databases">
        <title>Complete sequence of Anaeromyxobacter dehalogenans 2CP-1.</title>
        <authorList>
            <consortium name="US DOE Joint Genome Institute"/>
            <person name="Lucas S."/>
            <person name="Copeland A."/>
            <person name="Lapidus A."/>
            <person name="Glavina del Rio T."/>
            <person name="Dalin E."/>
            <person name="Tice H."/>
            <person name="Bruce D."/>
            <person name="Goodwin L."/>
            <person name="Pitluck S."/>
            <person name="Saunders E."/>
            <person name="Brettin T."/>
            <person name="Detter J.C."/>
            <person name="Han C."/>
            <person name="Larimer F."/>
            <person name="Land M."/>
            <person name="Hauser L."/>
            <person name="Kyrpides N."/>
            <person name="Ovchinnikova G."/>
            <person name="Beliaev A.S."/>
            <person name="Richardson P."/>
        </authorList>
    </citation>
    <scope>NUCLEOTIDE SEQUENCE</scope>
    <source>
        <strain evidence="9">2CP-1</strain>
    </source>
</reference>
<dbReference type="EC" id="2.7.13.3" evidence="2"/>
<dbReference type="InterPro" id="IPR000014">
    <property type="entry name" value="PAS"/>
</dbReference>
<dbReference type="PROSITE" id="PS50113">
    <property type="entry name" value="PAC"/>
    <property type="match status" value="1"/>
</dbReference>
<dbReference type="GO" id="GO:0005886">
    <property type="term" value="C:plasma membrane"/>
    <property type="evidence" value="ECO:0007669"/>
    <property type="project" value="TreeGrafter"/>
</dbReference>
<dbReference type="CDD" id="cd00082">
    <property type="entry name" value="HisKA"/>
    <property type="match status" value="1"/>
</dbReference>
<dbReference type="Gene3D" id="3.30.565.10">
    <property type="entry name" value="Histidine kinase-like ATPase, C-terminal domain"/>
    <property type="match status" value="1"/>
</dbReference>
<dbReference type="SMART" id="SM00387">
    <property type="entry name" value="HATPase_c"/>
    <property type="match status" value="1"/>
</dbReference>
<dbReference type="Proteomes" id="UP000007089">
    <property type="component" value="Chromosome"/>
</dbReference>
<gene>
    <name evidence="9" type="ordered locus">A2cp1_3864</name>
</gene>
<keyword evidence="3" id="KW-0597">Phosphoprotein</keyword>
<dbReference type="Pfam" id="PF02518">
    <property type="entry name" value="HATPase_c"/>
    <property type="match status" value="1"/>
</dbReference>
<evidence type="ECO:0000256" key="5">
    <source>
        <dbReference type="ARBA" id="ARBA00022777"/>
    </source>
</evidence>
<dbReference type="Gene3D" id="3.30.450.40">
    <property type="match status" value="1"/>
</dbReference>
<dbReference type="GO" id="GO:0009927">
    <property type="term" value="F:histidine phosphotransfer kinase activity"/>
    <property type="evidence" value="ECO:0007669"/>
    <property type="project" value="TreeGrafter"/>
</dbReference>
<dbReference type="Gene3D" id="3.30.450.20">
    <property type="entry name" value="PAS domain"/>
    <property type="match status" value="1"/>
</dbReference>
<dbReference type="SMART" id="SM00065">
    <property type="entry name" value="GAF"/>
    <property type="match status" value="1"/>
</dbReference>
<evidence type="ECO:0000259" key="7">
    <source>
        <dbReference type="PROSITE" id="PS50112"/>
    </source>
</evidence>
<dbReference type="InterPro" id="IPR036890">
    <property type="entry name" value="HATPase_C_sf"/>
</dbReference>
<dbReference type="InterPro" id="IPR005467">
    <property type="entry name" value="His_kinase_dom"/>
</dbReference>
<dbReference type="HOGENOM" id="CLU_000445_114_44_7"/>
<accession>B8J7K7</accession>
<dbReference type="RefSeq" id="WP_015934928.1">
    <property type="nucleotide sequence ID" value="NC_011891.1"/>
</dbReference>
<feature type="domain" description="PAS" evidence="7">
    <location>
        <begin position="43"/>
        <end position="114"/>
    </location>
</feature>
<feature type="domain" description="PAC" evidence="8">
    <location>
        <begin position="117"/>
        <end position="169"/>
    </location>
</feature>
<comment type="catalytic activity">
    <reaction evidence="1">
        <text>ATP + protein L-histidine = ADP + protein N-phospho-L-histidine.</text>
        <dbReference type="EC" id="2.7.13.3"/>
    </reaction>
</comment>
<dbReference type="InterPro" id="IPR029016">
    <property type="entry name" value="GAF-like_dom_sf"/>
</dbReference>
<dbReference type="SMART" id="SM00091">
    <property type="entry name" value="PAS"/>
    <property type="match status" value="1"/>
</dbReference>
<dbReference type="PANTHER" id="PTHR43047">
    <property type="entry name" value="TWO-COMPONENT HISTIDINE PROTEIN KINASE"/>
    <property type="match status" value="1"/>
</dbReference>
<dbReference type="InterPro" id="IPR000700">
    <property type="entry name" value="PAS-assoc_C"/>
</dbReference>
<keyword evidence="4" id="KW-0808">Transferase</keyword>
<evidence type="ECO:0000256" key="4">
    <source>
        <dbReference type="ARBA" id="ARBA00022679"/>
    </source>
</evidence>
<evidence type="ECO:0000313" key="10">
    <source>
        <dbReference type="Proteomes" id="UP000007089"/>
    </source>
</evidence>
<dbReference type="KEGG" id="acp:A2cp1_3864"/>
<dbReference type="InterPro" id="IPR003661">
    <property type="entry name" value="HisK_dim/P_dom"/>
</dbReference>
<dbReference type="AlphaFoldDB" id="B8J7K7"/>